<proteinExistence type="predicted"/>
<dbReference type="RefSeq" id="WP_163284463.1">
    <property type="nucleotide sequence ID" value="NZ_JAAGVY010000010.1"/>
</dbReference>
<feature type="chain" id="PRO_5029847504" evidence="1">
    <location>
        <begin position="20"/>
        <end position="381"/>
    </location>
</feature>
<gene>
    <name evidence="2" type="ORF">G3O08_07465</name>
</gene>
<organism evidence="2 3">
    <name type="scientific">Cryomorpha ignava</name>
    <dbReference type="NCBI Taxonomy" id="101383"/>
    <lineage>
        <taxon>Bacteria</taxon>
        <taxon>Pseudomonadati</taxon>
        <taxon>Bacteroidota</taxon>
        <taxon>Flavobacteriia</taxon>
        <taxon>Flavobacteriales</taxon>
        <taxon>Cryomorphaceae</taxon>
        <taxon>Cryomorpha</taxon>
    </lineage>
</organism>
<keyword evidence="3" id="KW-1185">Reference proteome</keyword>
<sequence length="381" mass="43290">MRHSILTLLFALFTVSLFAQQKDVIEREYFPGARAKNSAIAAARYAQEGYYYTKFTTYISAVDSSRMFADTALFFVKRSLMLADTALFYAPAINYPAVDYLNIGRTKTVEADRVIREYYPMTAIGSHNIFGREAALNLSNSVMDFYNASLLLNAESNAPNSEEKRYEVLPFADEVTRLETDETAFQMASNALEEELTELDVLAVSIQTKINSASDQKTRFALRQNLDKVDKMMAQSTSRLKDTSLRIEEIRQLLNKKHLDDVKNVEEPEHLSYFETSGTQEKIEMDKKVPDGLVYKIQLGYYPSDVDIENFHGLFPISGETVRKDLARFYAGLFYSYKDADVGNDYVRNNAIANAFIVPFNNGKKISISTAVEMERERGVK</sequence>
<protein>
    <submittedName>
        <fullName evidence="2">Uncharacterized protein</fullName>
    </submittedName>
</protein>
<evidence type="ECO:0000256" key="1">
    <source>
        <dbReference type="SAM" id="SignalP"/>
    </source>
</evidence>
<comment type="caution">
    <text evidence="2">The sequence shown here is derived from an EMBL/GenBank/DDBJ whole genome shotgun (WGS) entry which is preliminary data.</text>
</comment>
<keyword evidence="1" id="KW-0732">Signal</keyword>
<evidence type="ECO:0000313" key="2">
    <source>
        <dbReference type="EMBL" id="NEN23335.1"/>
    </source>
</evidence>
<dbReference type="Proteomes" id="UP000486602">
    <property type="component" value="Unassembled WGS sequence"/>
</dbReference>
<feature type="signal peptide" evidence="1">
    <location>
        <begin position="1"/>
        <end position="19"/>
    </location>
</feature>
<dbReference type="AlphaFoldDB" id="A0A7K3WRK0"/>
<evidence type="ECO:0000313" key="3">
    <source>
        <dbReference type="Proteomes" id="UP000486602"/>
    </source>
</evidence>
<reference evidence="2 3" key="1">
    <citation type="submission" date="2020-02" db="EMBL/GenBank/DDBJ databases">
        <title>Out from the shadows clarifying the taxonomy of the family Cryomorphaceae and related taxa by utilizing the GTDB taxonomic framework.</title>
        <authorList>
            <person name="Bowman J.P."/>
        </authorList>
    </citation>
    <scope>NUCLEOTIDE SEQUENCE [LARGE SCALE GENOMIC DNA]</scope>
    <source>
        <strain evidence="2 3">QSSC 1-22</strain>
    </source>
</reference>
<accession>A0A7K3WRK0</accession>
<name>A0A7K3WRK0_9FLAO</name>
<dbReference type="EMBL" id="JAAGVY010000010">
    <property type="protein sequence ID" value="NEN23335.1"/>
    <property type="molecule type" value="Genomic_DNA"/>
</dbReference>